<dbReference type="AlphaFoldDB" id="A0A3D9V0C3"/>
<name>A0A3D9V0C3_THECX</name>
<gene>
    <name evidence="1" type="ORF">DFJ64_0580</name>
</gene>
<organism evidence="1 2">
    <name type="scientific">Thermasporomyces composti</name>
    <dbReference type="NCBI Taxonomy" id="696763"/>
    <lineage>
        <taxon>Bacteria</taxon>
        <taxon>Bacillati</taxon>
        <taxon>Actinomycetota</taxon>
        <taxon>Actinomycetes</taxon>
        <taxon>Propionibacteriales</taxon>
        <taxon>Nocardioidaceae</taxon>
        <taxon>Thermasporomyces</taxon>
    </lineage>
</organism>
<keyword evidence="2" id="KW-1185">Reference proteome</keyword>
<dbReference type="Proteomes" id="UP000256485">
    <property type="component" value="Unassembled WGS sequence"/>
</dbReference>
<dbReference type="EMBL" id="QTUC01000001">
    <property type="protein sequence ID" value="REF35208.1"/>
    <property type="molecule type" value="Genomic_DNA"/>
</dbReference>
<protein>
    <submittedName>
        <fullName evidence="1">Uncharacterized protein</fullName>
    </submittedName>
</protein>
<reference evidence="1 2" key="1">
    <citation type="submission" date="2018-08" db="EMBL/GenBank/DDBJ databases">
        <title>Sequencing the genomes of 1000 actinobacteria strains.</title>
        <authorList>
            <person name="Klenk H.-P."/>
        </authorList>
    </citation>
    <scope>NUCLEOTIDE SEQUENCE [LARGE SCALE GENOMIC DNA]</scope>
    <source>
        <strain evidence="1 2">DSM 22891</strain>
    </source>
</reference>
<sequence>MVGGHPDVAHSGWRLSGDLTAFGQLEGFLSK</sequence>
<proteinExistence type="predicted"/>
<comment type="caution">
    <text evidence="1">The sequence shown here is derived from an EMBL/GenBank/DDBJ whole genome shotgun (WGS) entry which is preliminary data.</text>
</comment>
<accession>A0A3D9V0C3</accession>
<evidence type="ECO:0000313" key="1">
    <source>
        <dbReference type="EMBL" id="REF35208.1"/>
    </source>
</evidence>
<evidence type="ECO:0000313" key="2">
    <source>
        <dbReference type="Proteomes" id="UP000256485"/>
    </source>
</evidence>